<protein>
    <submittedName>
        <fullName evidence="1">Uncharacterized protein</fullName>
    </submittedName>
</protein>
<name>A0ABX3NRZ5_9BACT</name>
<dbReference type="Proteomes" id="UP000192277">
    <property type="component" value="Unassembled WGS sequence"/>
</dbReference>
<dbReference type="EMBL" id="LWBO01000028">
    <property type="protein sequence ID" value="OQP44283.1"/>
    <property type="molecule type" value="Genomic_DNA"/>
</dbReference>
<keyword evidence="2" id="KW-1185">Reference proteome</keyword>
<accession>A0ABX3NRZ5</accession>
<organism evidence="1 2">
    <name type="scientific">Niastella koreensis</name>
    <dbReference type="NCBI Taxonomy" id="354356"/>
    <lineage>
        <taxon>Bacteria</taxon>
        <taxon>Pseudomonadati</taxon>
        <taxon>Bacteroidota</taxon>
        <taxon>Chitinophagia</taxon>
        <taxon>Chitinophagales</taxon>
        <taxon>Chitinophagaceae</taxon>
        <taxon>Niastella</taxon>
    </lineage>
</organism>
<reference evidence="1 2" key="1">
    <citation type="submission" date="2016-04" db="EMBL/GenBank/DDBJ databases">
        <authorList>
            <person name="Chen L."/>
            <person name="Zhuang W."/>
            <person name="Wang G."/>
        </authorList>
    </citation>
    <scope>NUCLEOTIDE SEQUENCE [LARGE SCALE GENOMIC DNA]</scope>
    <source>
        <strain evidence="2">GR20</strain>
    </source>
</reference>
<evidence type="ECO:0000313" key="1">
    <source>
        <dbReference type="EMBL" id="OQP44283.1"/>
    </source>
</evidence>
<comment type="caution">
    <text evidence="1">The sequence shown here is derived from an EMBL/GenBank/DDBJ whole genome shotgun (WGS) entry which is preliminary data.</text>
</comment>
<evidence type="ECO:0000313" key="2">
    <source>
        <dbReference type="Proteomes" id="UP000192277"/>
    </source>
</evidence>
<sequence>MLNYYCRARWLLSNARKIQKEHIRVVKTIEPKKRGGRHDFPKGLEEQIIILDADDKPANARCIGHVDQRQLACDPMRLYIKVNRRLVYMVPRDTKDLQIILEYLVKVGLLLLVKSKCLFTSRWVKWNNI</sequence>
<dbReference type="RefSeq" id="WP_014219603.1">
    <property type="nucleotide sequence ID" value="NZ_LWBO01000028.1"/>
</dbReference>
<gene>
    <name evidence="1" type="ORF">A4D02_35500</name>
</gene>
<proteinExistence type="predicted"/>